<keyword evidence="1" id="KW-0472">Membrane</keyword>
<feature type="transmembrane region" description="Helical" evidence="1">
    <location>
        <begin position="57"/>
        <end position="80"/>
    </location>
</feature>
<dbReference type="EMBL" id="UINC01001693">
    <property type="protein sequence ID" value="SUZ86687.1"/>
    <property type="molecule type" value="Genomic_DNA"/>
</dbReference>
<dbReference type="Pfam" id="PF11821">
    <property type="entry name" value="ActD"/>
    <property type="match status" value="1"/>
</dbReference>
<dbReference type="PANTHER" id="PTHR40394">
    <property type="entry name" value="LIPOPROTEIN-RELATED"/>
    <property type="match status" value="1"/>
</dbReference>
<organism evidence="2">
    <name type="scientific">marine metagenome</name>
    <dbReference type="NCBI Taxonomy" id="408172"/>
    <lineage>
        <taxon>unclassified sequences</taxon>
        <taxon>metagenomes</taxon>
        <taxon>ecological metagenomes</taxon>
    </lineage>
</organism>
<dbReference type="AlphaFoldDB" id="A0A381RA15"/>
<keyword evidence="1" id="KW-0812">Transmembrane</keyword>
<name>A0A381RA15_9ZZZZ</name>
<dbReference type="InterPro" id="IPR021776">
    <property type="entry name" value="ActD"/>
</dbReference>
<evidence type="ECO:0000256" key="1">
    <source>
        <dbReference type="SAM" id="Phobius"/>
    </source>
</evidence>
<reference evidence="2" key="1">
    <citation type="submission" date="2018-05" db="EMBL/GenBank/DDBJ databases">
        <authorList>
            <person name="Lanie J.A."/>
            <person name="Ng W.-L."/>
            <person name="Kazmierczak K.M."/>
            <person name="Andrzejewski T.M."/>
            <person name="Davidsen T.M."/>
            <person name="Wayne K.J."/>
            <person name="Tettelin H."/>
            <person name="Glass J.I."/>
            <person name="Rusch D."/>
            <person name="Podicherti R."/>
            <person name="Tsui H.-C.T."/>
            <person name="Winkler M.E."/>
        </authorList>
    </citation>
    <scope>NUCLEOTIDE SEQUENCE</scope>
</reference>
<keyword evidence="1" id="KW-1133">Transmembrane helix</keyword>
<proteinExistence type="predicted"/>
<evidence type="ECO:0008006" key="3">
    <source>
        <dbReference type="Google" id="ProtNLM"/>
    </source>
</evidence>
<accession>A0A381RA15</accession>
<protein>
    <recommendedName>
        <fullName evidence="3">Quinol:cytochrome C oxidoreductase</fullName>
    </recommendedName>
</protein>
<evidence type="ECO:0000313" key="2">
    <source>
        <dbReference type="EMBL" id="SUZ86687.1"/>
    </source>
</evidence>
<dbReference type="PANTHER" id="PTHR40394:SF2">
    <property type="entry name" value="QUINOL:CYTOCHROME C OXIDOREDUCTASE MEMBRANE PROTEIN"/>
    <property type="match status" value="1"/>
</dbReference>
<sequence>MNKDNKFLIGFFDDEEVLLKAISFVREKGIKIHEVYSPFPVHGIENALGYKRSRISIAAFCFGFLGTCLALTMMIGMMTIDWPMIIGGKDFLPFPTFIPVVFEMTVLLSAFGMVGTFLVVSNLKPWGNPVQFDLRSTDDKHVMAIELNKNSLSKDKILEILKSSGALETNEKNINK</sequence>
<feature type="transmembrane region" description="Helical" evidence="1">
    <location>
        <begin position="100"/>
        <end position="120"/>
    </location>
</feature>
<gene>
    <name evidence="2" type="ORF">METZ01_LOCUS39541</name>
</gene>